<feature type="transmembrane region" description="Helical" evidence="1">
    <location>
        <begin position="348"/>
        <end position="372"/>
    </location>
</feature>
<dbReference type="InterPro" id="IPR051091">
    <property type="entry name" value="O-Glucosyltr/Glycosyltrsf_90"/>
</dbReference>
<organism evidence="3 4">
    <name type="scientific">Sporothrix schenckii (strain ATCC 58251 / de Perez 2211183)</name>
    <name type="common">Rose-picker's disease fungus</name>
    <dbReference type="NCBI Taxonomy" id="1391915"/>
    <lineage>
        <taxon>Eukaryota</taxon>
        <taxon>Fungi</taxon>
        <taxon>Dikarya</taxon>
        <taxon>Ascomycota</taxon>
        <taxon>Pezizomycotina</taxon>
        <taxon>Sordariomycetes</taxon>
        <taxon>Sordariomycetidae</taxon>
        <taxon>Ophiostomatales</taxon>
        <taxon>Ophiostomataceae</taxon>
        <taxon>Sporothrix</taxon>
    </lineage>
</organism>
<dbReference type="SMART" id="SM00672">
    <property type="entry name" value="CAP10"/>
    <property type="match status" value="1"/>
</dbReference>
<dbReference type="HOGENOM" id="CLU_005027_2_0_1"/>
<evidence type="ECO:0000313" key="4">
    <source>
        <dbReference type="Proteomes" id="UP000018087"/>
    </source>
</evidence>
<dbReference type="InterPro" id="IPR006598">
    <property type="entry name" value="CAP10"/>
</dbReference>
<feature type="transmembrane region" description="Helical" evidence="1">
    <location>
        <begin position="165"/>
        <end position="185"/>
    </location>
</feature>
<feature type="transmembrane region" description="Helical" evidence="1">
    <location>
        <begin position="320"/>
        <end position="339"/>
    </location>
</feature>
<dbReference type="Proteomes" id="UP000018087">
    <property type="component" value="Unassembled WGS sequence"/>
</dbReference>
<sequence length="905" mass="99723">MLSFLSMAVSDTGWRPAMSVAAALVGSIAAERLSAHPLEIWSDLVCWTALFAAFHYKTRRVRPTNHDRLPGREPSSQSTGWRRSVPLWLVAVCISSVTVYRSELGAVPLLPAATPILFIVERLLGCDASDYSTKRRIWAYINGIVGTLSIAVLSTGSLVDWNFGNTAPALGPVAALVIAFVIFTPRPEASTLPFRVCRIFSPFVPSLTIHEVAPSLAWRVLVALLCVAVGDVYLFAPVVVDVAPTLILGLSRALFWYFTIQTLRPATTYDKLSLSSSIPLGRPPPPSPPTQPPSWRIATTILAFGLLSASNPFAQQTSSNALAVAVASLLTLTQIVLVLPENTHWTRVVWTAFALVPMVPFVANMAALYGFYPAPPHSLLHHEHPVAALVRLGQTRFDDLLRRQSMNETAAGDEYRRRYGIEPPPGFDAWFHLARELDAPVIDEYDMIHQSLQPLRVLSGKEIQKATQTVYTLPDSDVWQCNYVAKTRQTTCTHPTRSFDRNVQEMFNAWLGGGSFGGGVPTTTAHLDVDVTFLVNHLDEPRVLLPAGVDSTGRDKYSVTILDRQPVYDILTQNCAAQQHQLSQNATSETGPVVDTYGLPFVTDTRAARDLCRHPEYKDMHGMLASPVSFPLIQGLVPILSCGALSTMGDILYPSPAYSESGFVYDAAHDVPWDTKTNALYWAGSTTGAYAEDGNSGNWRGFHRQRAVAVAQNLEHRQHAYLTDQGGNGDGNGPVRRVWSSFLNGRLFRVAFTRVFQCDHRACRAQRGFFRLQPWAGRDDALASRLVLGVDGNGISGRYYKLVASGSTPLKQTLLREWHDERLVPWVHYIPVSQALDELPELVSHLASAQGEAVARTVAENGQRWFQQAMRPADRAVYVHRLLLELARLQDPERPAGRAETGADV</sequence>
<feature type="transmembrane region" description="Helical" evidence="1">
    <location>
        <begin position="137"/>
        <end position="159"/>
    </location>
</feature>
<evidence type="ECO:0000313" key="3">
    <source>
        <dbReference type="EMBL" id="ERT00435.1"/>
    </source>
</evidence>
<dbReference type="AlphaFoldDB" id="U7Q0E5"/>
<reference evidence="4" key="1">
    <citation type="journal article" date="2014" name="Genome Announc.">
        <title>Genome sequence of the pathogenic fungus Sporothrix schenckii (ATCC 58251).</title>
        <authorList>
            <person name="Cuomo C.A."/>
            <person name="Rodriguez-Del Valle N."/>
            <person name="Perez-Sanchez L."/>
            <person name="Abouelleil A."/>
            <person name="Goldberg J."/>
            <person name="Young S."/>
            <person name="Zeng Q."/>
            <person name="Birren B.W."/>
        </authorList>
    </citation>
    <scope>NUCLEOTIDE SEQUENCE [LARGE SCALE GENOMIC DNA]</scope>
    <source>
        <strain evidence="4">ATCC 58251 / de Perez 2211183</strain>
    </source>
</reference>
<dbReference type="PANTHER" id="PTHR12203:SF61">
    <property type="entry name" value="CAPSULE PROTEIN"/>
    <property type="match status" value="1"/>
</dbReference>
<keyword evidence="4" id="KW-1185">Reference proteome</keyword>
<evidence type="ECO:0000256" key="1">
    <source>
        <dbReference type="SAM" id="Phobius"/>
    </source>
</evidence>
<keyword evidence="1" id="KW-0472">Membrane</keyword>
<proteinExistence type="predicted"/>
<feature type="transmembrane region" description="Helical" evidence="1">
    <location>
        <begin position="216"/>
        <end position="236"/>
    </location>
</feature>
<protein>
    <recommendedName>
        <fullName evidence="2">Glycosyl transferase CAP10 domain-containing protein</fullName>
    </recommendedName>
</protein>
<evidence type="ECO:0000259" key="2">
    <source>
        <dbReference type="SMART" id="SM00672"/>
    </source>
</evidence>
<dbReference type="Pfam" id="PF05686">
    <property type="entry name" value="Glyco_transf_90"/>
    <property type="match status" value="1"/>
</dbReference>
<name>U7Q0E5_SPOS1</name>
<dbReference type="PANTHER" id="PTHR12203">
    <property type="entry name" value="KDEL LYS-ASP-GLU-LEU CONTAINING - RELATED"/>
    <property type="match status" value="1"/>
</dbReference>
<accession>U7Q0E5</accession>
<keyword evidence="1" id="KW-1133">Transmembrane helix</keyword>
<dbReference type="EMBL" id="KI440844">
    <property type="protein sequence ID" value="ERT00435.1"/>
    <property type="molecule type" value="Genomic_DNA"/>
</dbReference>
<dbReference type="OrthoDB" id="202415at2759"/>
<feature type="domain" description="Glycosyl transferase CAP10" evidence="2">
    <location>
        <begin position="598"/>
        <end position="893"/>
    </location>
</feature>
<keyword evidence="1" id="KW-0812">Transmembrane</keyword>
<gene>
    <name evidence="3" type="ORF">HMPREF1624_03806</name>
</gene>
<dbReference type="eggNOG" id="ENOG502S14Y">
    <property type="taxonomic scope" value="Eukaryota"/>
</dbReference>